<gene>
    <name evidence="1" type="ORF">MLD38_004568</name>
</gene>
<proteinExistence type="predicted"/>
<accession>A0ACB9S600</accession>
<dbReference type="EMBL" id="CM042881">
    <property type="protein sequence ID" value="KAI4386652.1"/>
    <property type="molecule type" value="Genomic_DNA"/>
</dbReference>
<evidence type="ECO:0000313" key="2">
    <source>
        <dbReference type="Proteomes" id="UP001057402"/>
    </source>
</evidence>
<dbReference type="Proteomes" id="UP001057402">
    <property type="component" value="Chromosome 2"/>
</dbReference>
<keyword evidence="2" id="KW-1185">Reference proteome</keyword>
<protein>
    <submittedName>
        <fullName evidence="1">Uncharacterized protein</fullName>
    </submittedName>
</protein>
<sequence>MYSRRNGVDKIDSKQTSANLLHRPNAHSPSKSPDEPWLLPTNEGGNKGCPTSGPPFKNPPHQPSVSQLLGKLTAMPALLSPLLLLLPTAFLSNSSSPQSWPPHIFLPGGSLHSGGSIINYLDTLP</sequence>
<reference evidence="2" key="1">
    <citation type="journal article" date="2023" name="Front. Plant Sci.">
        <title>Chromosomal-level genome assembly of Melastoma candidum provides insights into trichome evolution.</title>
        <authorList>
            <person name="Zhong Y."/>
            <person name="Wu W."/>
            <person name="Sun C."/>
            <person name="Zou P."/>
            <person name="Liu Y."/>
            <person name="Dai S."/>
            <person name="Zhou R."/>
        </authorList>
    </citation>
    <scope>NUCLEOTIDE SEQUENCE [LARGE SCALE GENOMIC DNA]</scope>
</reference>
<organism evidence="1 2">
    <name type="scientific">Melastoma candidum</name>
    <dbReference type="NCBI Taxonomy" id="119954"/>
    <lineage>
        <taxon>Eukaryota</taxon>
        <taxon>Viridiplantae</taxon>
        <taxon>Streptophyta</taxon>
        <taxon>Embryophyta</taxon>
        <taxon>Tracheophyta</taxon>
        <taxon>Spermatophyta</taxon>
        <taxon>Magnoliopsida</taxon>
        <taxon>eudicotyledons</taxon>
        <taxon>Gunneridae</taxon>
        <taxon>Pentapetalae</taxon>
        <taxon>rosids</taxon>
        <taxon>malvids</taxon>
        <taxon>Myrtales</taxon>
        <taxon>Melastomataceae</taxon>
        <taxon>Melastomatoideae</taxon>
        <taxon>Melastomateae</taxon>
        <taxon>Melastoma</taxon>
    </lineage>
</organism>
<evidence type="ECO:0000313" key="1">
    <source>
        <dbReference type="EMBL" id="KAI4386652.1"/>
    </source>
</evidence>
<comment type="caution">
    <text evidence="1">The sequence shown here is derived from an EMBL/GenBank/DDBJ whole genome shotgun (WGS) entry which is preliminary data.</text>
</comment>
<name>A0ACB9S600_9MYRT</name>